<dbReference type="InterPro" id="IPR048792">
    <property type="entry name" value="CarD_C"/>
</dbReference>
<gene>
    <name evidence="2" type="ORF">XD97_0370</name>
</gene>
<evidence type="ECO:0000313" key="3">
    <source>
        <dbReference type="Proteomes" id="UP000054705"/>
    </source>
</evidence>
<dbReference type="Pfam" id="PF21095">
    <property type="entry name" value="CarD_C"/>
    <property type="match status" value="1"/>
</dbReference>
<dbReference type="Gene3D" id="1.20.58.1290">
    <property type="entry name" value="CarD-like, C-terminal domain"/>
    <property type="match status" value="1"/>
</dbReference>
<accession>A0A101HT93</accession>
<comment type="caution">
    <text evidence="2">The sequence shown here is derived from an EMBL/GenBank/DDBJ whole genome shotgun (WGS) entry which is preliminary data.</text>
</comment>
<dbReference type="PATRIC" id="fig|110500.4.peg.637"/>
<evidence type="ECO:0000259" key="1">
    <source>
        <dbReference type="SMART" id="SM01058"/>
    </source>
</evidence>
<feature type="domain" description="CarD-like/TRCF RNAP-interacting" evidence="1">
    <location>
        <begin position="1"/>
        <end position="111"/>
    </location>
</feature>
<dbReference type="Gene3D" id="2.40.10.170">
    <property type="match status" value="1"/>
</dbReference>
<name>A0A101HT93_9FIRM</name>
<dbReference type="GO" id="GO:0009303">
    <property type="term" value="P:rRNA transcription"/>
    <property type="evidence" value="ECO:0007669"/>
    <property type="project" value="TreeGrafter"/>
</dbReference>
<dbReference type="InterPro" id="IPR036101">
    <property type="entry name" value="CarD-like/TRCF_RID_sf"/>
</dbReference>
<organism evidence="2 3">
    <name type="scientific">Pelotomaculum thermopropionicum</name>
    <dbReference type="NCBI Taxonomy" id="110500"/>
    <lineage>
        <taxon>Bacteria</taxon>
        <taxon>Bacillati</taxon>
        <taxon>Bacillota</taxon>
        <taxon>Clostridia</taxon>
        <taxon>Eubacteriales</taxon>
        <taxon>Desulfotomaculaceae</taxon>
        <taxon>Pelotomaculum</taxon>
    </lineage>
</organism>
<proteinExistence type="predicted"/>
<dbReference type="AlphaFoldDB" id="A0A101HT93"/>
<reference evidence="3" key="1">
    <citation type="journal article" date="2015" name="MBio">
        <title>Genome-Resolved Metagenomic Analysis Reveals Roles for Candidate Phyla and Other Microbial Community Members in Biogeochemical Transformations in Oil Reservoirs.</title>
        <authorList>
            <person name="Hu P."/>
            <person name="Tom L."/>
            <person name="Singh A."/>
            <person name="Thomas B.C."/>
            <person name="Baker B.J."/>
            <person name="Piceno Y.M."/>
            <person name="Andersen G.L."/>
            <person name="Banfield J.F."/>
        </authorList>
    </citation>
    <scope>NUCLEOTIDE SEQUENCE [LARGE SCALE GENOMIC DNA]</scope>
</reference>
<sequence length="158" mass="17934">MFKIGDKVVYPMHGAGVIEAIEEKEVLGEKRLYYILRLPVGDMKVMIPISNGKEVGLRGVVDREGVKKVIHILRQQSSSMSPNWNRRYRANLEKIKSGNIYEVAEVVRNLVKRDREKGLSSGERKMLENARQILISELVLATELEEEKAQLLIDGAFA</sequence>
<dbReference type="InterPro" id="IPR003711">
    <property type="entry name" value="CarD-like/TRCF_RID"/>
</dbReference>
<dbReference type="SUPFAM" id="SSF141259">
    <property type="entry name" value="CarD-like"/>
    <property type="match status" value="1"/>
</dbReference>
<dbReference type="InterPro" id="IPR042215">
    <property type="entry name" value="CarD-like_C"/>
</dbReference>
<dbReference type="PANTHER" id="PTHR38447">
    <property type="entry name" value="TRANSCRIPTION FACTOR YDEB-RELATED"/>
    <property type="match status" value="1"/>
</dbReference>
<dbReference type="EMBL" id="LGGS01000073">
    <property type="protein sequence ID" value="KUK82696.1"/>
    <property type="molecule type" value="Genomic_DNA"/>
</dbReference>
<dbReference type="Proteomes" id="UP000054705">
    <property type="component" value="Unassembled WGS sequence"/>
</dbReference>
<dbReference type="PANTHER" id="PTHR38447:SF1">
    <property type="entry name" value="RNA POLYMERASE-BINDING TRANSCRIPTION FACTOR CARD"/>
    <property type="match status" value="1"/>
</dbReference>
<evidence type="ECO:0000313" key="2">
    <source>
        <dbReference type="EMBL" id="KUK82696.1"/>
    </source>
</evidence>
<dbReference type="InterPro" id="IPR052531">
    <property type="entry name" value="CarD-like_regulator"/>
</dbReference>
<dbReference type="SMART" id="SM01058">
    <property type="entry name" value="CarD_TRCF"/>
    <property type="match status" value="1"/>
</dbReference>
<dbReference type="Pfam" id="PF02559">
    <property type="entry name" value="CarD_TRCF_RID"/>
    <property type="match status" value="1"/>
</dbReference>
<protein>
    <submittedName>
        <fullName evidence="2">Transcriptional regulator</fullName>
    </submittedName>
</protein>